<evidence type="ECO:0000259" key="8">
    <source>
        <dbReference type="Pfam" id="PF13359"/>
    </source>
</evidence>
<evidence type="ECO:0000256" key="4">
    <source>
        <dbReference type="ARBA" id="ARBA00022722"/>
    </source>
</evidence>
<evidence type="ECO:0000256" key="2">
    <source>
        <dbReference type="ARBA" id="ARBA00004123"/>
    </source>
</evidence>
<dbReference type="GO" id="GO:0016787">
    <property type="term" value="F:hydrolase activity"/>
    <property type="evidence" value="ECO:0007669"/>
    <property type="project" value="UniProtKB-KW"/>
</dbReference>
<evidence type="ECO:0000313" key="9">
    <source>
        <dbReference type="EMBL" id="MBW0531608.1"/>
    </source>
</evidence>
<evidence type="ECO:0000313" key="10">
    <source>
        <dbReference type="Proteomes" id="UP000765509"/>
    </source>
</evidence>
<evidence type="ECO:0000256" key="5">
    <source>
        <dbReference type="ARBA" id="ARBA00022723"/>
    </source>
</evidence>
<dbReference type="PANTHER" id="PTHR22930:SF85">
    <property type="entry name" value="GH03217P-RELATED"/>
    <property type="match status" value="1"/>
</dbReference>
<protein>
    <recommendedName>
        <fullName evidence="8">DDE Tnp4 domain-containing protein</fullName>
    </recommendedName>
</protein>
<dbReference type="GO" id="GO:0046872">
    <property type="term" value="F:metal ion binding"/>
    <property type="evidence" value="ECO:0007669"/>
    <property type="project" value="UniProtKB-KW"/>
</dbReference>
<feature type="domain" description="DDE Tnp4" evidence="8">
    <location>
        <begin position="75"/>
        <end position="232"/>
    </location>
</feature>
<dbReference type="Pfam" id="PF13359">
    <property type="entry name" value="DDE_Tnp_4"/>
    <property type="match status" value="1"/>
</dbReference>
<sequence>MALEHLGSNGNGASIGRLARTYQISRGAVVNVTRRVIGALFSLGFQFLQWPNQAMREEISNDMASEGFLRCVGFLDGTTIPLFQQPGIDREVFYDQKKQYSLNVKLVFDSRKQIIGLLSGFPGSCGDIAVYKRMGIYLCPHDFFDRGKYLLSDLAYPLRPNLIPCYKGTAAERHDNQLFNNYISHSRVQIEHCVGILKAQWALLRNLRLLCNLPEHMFDINRWIYVFAVLHNILIDKGKKWDLFYAPKIRNNKVQSDLRADSLEALDHCQDVQMACLQFHGDI</sequence>
<dbReference type="InterPro" id="IPR027806">
    <property type="entry name" value="HARBI1_dom"/>
</dbReference>
<comment type="similarity">
    <text evidence="3">Belongs to the HARBI1 family.</text>
</comment>
<comment type="caution">
    <text evidence="9">The sequence shown here is derived from an EMBL/GenBank/DDBJ whole genome shotgun (WGS) entry which is preliminary data.</text>
</comment>
<comment type="subcellular location">
    <subcellularLocation>
        <location evidence="2">Nucleus</location>
    </subcellularLocation>
</comment>
<keyword evidence="6" id="KW-0378">Hydrolase</keyword>
<dbReference type="OrthoDB" id="2649667at2759"/>
<evidence type="ECO:0000256" key="1">
    <source>
        <dbReference type="ARBA" id="ARBA00001968"/>
    </source>
</evidence>
<evidence type="ECO:0000256" key="3">
    <source>
        <dbReference type="ARBA" id="ARBA00006958"/>
    </source>
</evidence>
<gene>
    <name evidence="9" type="ORF">O181_071323</name>
</gene>
<accession>A0A9Q3I832</accession>
<dbReference type="AlphaFoldDB" id="A0A9Q3I832"/>
<proteinExistence type="inferred from homology"/>
<keyword evidence="10" id="KW-1185">Reference proteome</keyword>
<organism evidence="9 10">
    <name type="scientific">Austropuccinia psidii MF-1</name>
    <dbReference type="NCBI Taxonomy" id="1389203"/>
    <lineage>
        <taxon>Eukaryota</taxon>
        <taxon>Fungi</taxon>
        <taxon>Dikarya</taxon>
        <taxon>Basidiomycota</taxon>
        <taxon>Pucciniomycotina</taxon>
        <taxon>Pucciniomycetes</taxon>
        <taxon>Pucciniales</taxon>
        <taxon>Sphaerophragmiaceae</taxon>
        <taxon>Austropuccinia</taxon>
    </lineage>
</organism>
<keyword evidence="7" id="KW-0539">Nucleus</keyword>
<dbReference type="PANTHER" id="PTHR22930">
    <property type="match status" value="1"/>
</dbReference>
<dbReference type="GO" id="GO:0004518">
    <property type="term" value="F:nuclease activity"/>
    <property type="evidence" value="ECO:0007669"/>
    <property type="project" value="UniProtKB-KW"/>
</dbReference>
<dbReference type="GO" id="GO:0005634">
    <property type="term" value="C:nucleus"/>
    <property type="evidence" value="ECO:0007669"/>
    <property type="project" value="UniProtKB-SubCell"/>
</dbReference>
<name>A0A9Q3I832_9BASI</name>
<keyword evidence="4" id="KW-0540">Nuclease</keyword>
<evidence type="ECO:0000256" key="6">
    <source>
        <dbReference type="ARBA" id="ARBA00022801"/>
    </source>
</evidence>
<dbReference type="InterPro" id="IPR045249">
    <property type="entry name" value="HARBI1-like"/>
</dbReference>
<comment type="cofactor">
    <cofactor evidence="1">
        <name>a divalent metal cation</name>
        <dbReference type="ChEBI" id="CHEBI:60240"/>
    </cofactor>
</comment>
<keyword evidence="5" id="KW-0479">Metal-binding</keyword>
<evidence type="ECO:0000256" key="7">
    <source>
        <dbReference type="ARBA" id="ARBA00023242"/>
    </source>
</evidence>
<reference evidence="9" key="1">
    <citation type="submission" date="2021-03" db="EMBL/GenBank/DDBJ databases">
        <title>Draft genome sequence of rust myrtle Austropuccinia psidii MF-1, a brazilian biotype.</title>
        <authorList>
            <person name="Quecine M.C."/>
            <person name="Pachon D.M.R."/>
            <person name="Bonatelli M.L."/>
            <person name="Correr F.H."/>
            <person name="Franceschini L.M."/>
            <person name="Leite T.F."/>
            <person name="Margarido G.R.A."/>
            <person name="Almeida C.A."/>
            <person name="Ferrarezi J.A."/>
            <person name="Labate C.A."/>
        </authorList>
    </citation>
    <scope>NUCLEOTIDE SEQUENCE</scope>
    <source>
        <strain evidence="9">MF-1</strain>
    </source>
</reference>
<dbReference type="EMBL" id="AVOT02036989">
    <property type="protein sequence ID" value="MBW0531608.1"/>
    <property type="molecule type" value="Genomic_DNA"/>
</dbReference>
<dbReference type="Proteomes" id="UP000765509">
    <property type="component" value="Unassembled WGS sequence"/>
</dbReference>